<dbReference type="PANTHER" id="PTHR37423">
    <property type="entry name" value="SOLUBLE LYTIC MUREIN TRANSGLYCOSYLASE-RELATED"/>
    <property type="match status" value="1"/>
</dbReference>
<reference evidence="2" key="1">
    <citation type="journal article" date="2015" name="Proc. Natl. Acad. Sci. U.S.A.">
        <title>Networks of energetic and metabolic interactions define dynamics in microbial communities.</title>
        <authorList>
            <person name="Embree M."/>
            <person name="Liu J.K."/>
            <person name="Al-Bassam M.M."/>
            <person name="Zengler K."/>
        </authorList>
    </citation>
    <scope>NUCLEOTIDE SEQUENCE</scope>
</reference>
<dbReference type="SUPFAM" id="SSF53955">
    <property type="entry name" value="Lysozyme-like"/>
    <property type="match status" value="1"/>
</dbReference>
<evidence type="ECO:0000259" key="1">
    <source>
        <dbReference type="PROSITE" id="PS51782"/>
    </source>
</evidence>
<dbReference type="SMART" id="SM00257">
    <property type="entry name" value="LysM"/>
    <property type="match status" value="1"/>
</dbReference>
<name>A0A0W8FRD8_9ZZZZ</name>
<dbReference type="Pfam" id="PF01464">
    <property type="entry name" value="SLT"/>
    <property type="match status" value="1"/>
</dbReference>
<dbReference type="InterPro" id="IPR036779">
    <property type="entry name" value="LysM_dom_sf"/>
</dbReference>
<dbReference type="InterPro" id="IPR018392">
    <property type="entry name" value="LysM"/>
</dbReference>
<dbReference type="Pfam" id="PF01476">
    <property type="entry name" value="LysM"/>
    <property type="match status" value="2"/>
</dbReference>
<gene>
    <name evidence="2" type="ORF">ASZ90_006700</name>
</gene>
<evidence type="ECO:0000313" key="2">
    <source>
        <dbReference type="EMBL" id="KUG23496.1"/>
    </source>
</evidence>
<dbReference type="InterPro" id="IPR008258">
    <property type="entry name" value="Transglycosylase_SLT_dom_1"/>
</dbReference>
<protein>
    <submittedName>
        <fullName evidence="2">Membrane-bound lytic murein transglycosylase d</fullName>
    </submittedName>
</protein>
<accession>A0A0W8FRD8</accession>
<dbReference type="EMBL" id="LNQE01000903">
    <property type="protein sequence ID" value="KUG23496.1"/>
    <property type="molecule type" value="Genomic_DNA"/>
</dbReference>
<dbReference type="PROSITE" id="PS51782">
    <property type="entry name" value="LYSM"/>
    <property type="match status" value="1"/>
</dbReference>
<dbReference type="AlphaFoldDB" id="A0A0W8FRD8"/>
<feature type="domain" description="LysM" evidence="1">
    <location>
        <begin position="320"/>
        <end position="364"/>
    </location>
</feature>
<dbReference type="InterPro" id="IPR023346">
    <property type="entry name" value="Lysozyme-like_dom_sf"/>
</dbReference>
<sequence length="390" mass="44519">MKFFHQFARLFFIFTIITSVVITAEAQIGWQQSPGKWLAEALKFKEPLAFCSEPVPLNETDIKERLERELLVSLSNSDDVILWLKRANRYFPHIEKVLKESALPDDLKYIVIAESHLKSSATSGKGAAGFWQFIESTGSRYGMTINKDTDERRNLFTSTQAAIAYLKELYTLFGSWTLAAAAYNMGEDGLRTEMLMQKVNNYYHLYLNQETQRYVFKILAAKLILSNPGKYGFHLNEDDLYKPVQFDSVEINVNQPVPLYIIAQAANTYFKEIKDLNPHIKNYYLAIGKYNLLVPKGAASGFSGRYENLFKQWNDEKVKSVYTVKKGENLSSIAKRFNVSVKAIMIWNSISNAKNISSGDKLFIYSKETPVNENDNTVKDEAKKPDLQAP</sequence>
<dbReference type="CDD" id="cd00118">
    <property type="entry name" value="LysM"/>
    <property type="match status" value="1"/>
</dbReference>
<dbReference type="SUPFAM" id="SSF54106">
    <property type="entry name" value="LysM domain"/>
    <property type="match status" value="1"/>
</dbReference>
<dbReference type="PANTHER" id="PTHR37423:SF2">
    <property type="entry name" value="MEMBRANE-BOUND LYTIC MUREIN TRANSGLYCOSYLASE C"/>
    <property type="match status" value="1"/>
</dbReference>
<comment type="caution">
    <text evidence="2">The sequence shown here is derived from an EMBL/GenBank/DDBJ whole genome shotgun (WGS) entry which is preliminary data.</text>
</comment>
<dbReference type="CDD" id="cd16894">
    <property type="entry name" value="MltD-like"/>
    <property type="match status" value="1"/>
</dbReference>
<dbReference type="Gene3D" id="3.10.350.10">
    <property type="entry name" value="LysM domain"/>
    <property type="match status" value="1"/>
</dbReference>
<dbReference type="Gene3D" id="1.10.530.10">
    <property type="match status" value="1"/>
</dbReference>
<proteinExistence type="predicted"/>
<organism evidence="2">
    <name type="scientific">hydrocarbon metagenome</name>
    <dbReference type="NCBI Taxonomy" id="938273"/>
    <lineage>
        <taxon>unclassified sequences</taxon>
        <taxon>metagenomes</taxon>
        <taxon>ecological metagenomes</taxon>
    </lineage>
</organism>